<comment type="similarity">
    <text evidence="2">Belongs to the Tdpoz family.</text>
</comment>
<dbReference type="InterPro" id="IPR045005">
    <property type="entry name" value="BPM1-6"/>
</dbReference>
<gene>
    <name evidence="5" type="ORF">HU200_056293</name>
</gene>
<evidence type="ECO:0000259" key="4">
    <source>
        <dbReference type="PROSITE" id="PS50144"/>
    </source>
</evidence>
<dbReference type="InterPro" id="IPR008974">
    <property type="entry name" value="TRAF-like"/>
</dbReference>
<accession>A0A835AEQ1</accession>
<evidence type="ECO:0000259" key="3">
    <source>
        <dbReference type="PROSITE" id="PS50097"/>
    </source>
</evidence>
<evidence type="ECO:0000313" key="6">
    <source>
        <dbReference type="Proteomes" id="UP000636709"/>
    </source>
</evidence>
<dbReference type="GO" id="GO:0016567">
    <property type="term" value="P:protein ubiquitination"/>
    <property type="evidence" value="ECO:0007669"/>
    <property type="project" value="InterPro"/>
</dbReference>
<dbReference type="Pfam" id="PF22486">
    <property type="entry name" value="MATH_2"/>
    <property type="match status" value="1"/>
</dbReference>
<proteinExistence type="inferred from homology"/>
<dbReference type="OrthoDB" id="6496053at2759"/>
<dbReference type="PANTHER" id="PTHR26379">
    <property type="entry name" value="BTB/POZ AND MATH DOMAIN-CONTAINING PROTEIN 1"/>
    <property type="match status" value="1"/>
</dbReference>
<dbReference type="InterPro" id="IPR000210">
    <property type="entry name" value="BTB/POZ_dom"/>
</dbReference>
<dbReference type="PROSITE" id="PS50097">
    <property type="entry name" value="BTB"/>
    <property type="match status" value="1"/>
</dbReference>
<dbReference type="InterPro" id="IPR011333">
    <property type="entry name" value="SKP1/BTB/POZ_sf"/>
</dbReference>
<dbReference type="SUPFAM" id="SSF54695">
    <property type="entry name" value="POZ domain"/>
    <property type="match status" value="1"/>
</dbReference>
<reference evidence="5" key="1">
    <citation type="submission" date="2020-07" db="EMBL/GenBank/DDBJ databases">
        <title>Genome sequence and genetic diversity analysis of an under-domesticated orphan crop, white fonio (Digitaria exilis).</title>
        <authorList>
            <person name="Bennetzen J.L."/>
            <person name="Chen S."/>
            <person name="Ma X."/>
            <person name="Wang X."/>
            <person name="Yssel A.E.J."/>
            <person name="Chaluvadi S.R."/>
            <person name="Johnson M."/>
            <person name="Gangashetty P."/>
            <person name="Hamidou F."/>
            <person name="Sanogo M.D."/>
            <person name="Zwaenepoel A."/>
            <person name="Wallace J."/>
            <person name="Van De Peer Y."/>
            <person name="Van Deynze A."/>
        </authorList>
    </citation>
    <scope>NUCLEOTIDE SEQUENCE</scope>
    <source>
        <tissue evidence="5">Leaves</tissue>
    </source>
</reference>
<feature type="domain" description="MATH" evidence="4">
    <location>
        <begin position="1"/>
        <end position="80"/>
    </location>
</feature>
<dbReference type="InterPro" id="IPR056423">
    <property type="entry name" value="BACK_BPM_SPOP"/>
</dbReference>
<sequence length="276" mass="30617">MFYPSRCGSGGENEGYVSVFLKLMSEATTEVTASFDFRLLDPTTGVSSEIPSLGFPQFKKKSEIEATYVQDDCLVVECDVIVYMGIPCETNNSKSEIICDNIQVPPSVLLDNLRNLLESGEGADVKLKAKGEVIHAHKVVVVLQSPVFKAQLYGPMSNKRKTTIVIEDMEPSVFRSLLHFIYKDSLPSMDRYGVERMKVMCESMLGKRLDIESVADTLALADQLHCSQLKDACIRFINSSYRIGDVVASTGYGHLKRACPLIIAEILEKSAKIRMV</sequence>
<protein>
    <recommendedName>
        <fullName evidence="7">BTB domain-containing protein</fullName>
    </recommendedName>
</protein>
<dbReference type="PROSITE" id="PS50144">
    <property type="entry name" value="MATH"/>
    <property type="match status" value="1"/>
</dbReference>
<comment type="caution">
    <text evidence="5">The sequence shown here is derived from an EMBL/GenBank/DDBJ whole genome shotgun (WGS) entry which is preliminary data.</text>
</comment>
<dbReference type="CDD" id="cd00121">
    <property type="entry name" value="MATH"/>
    <property type="match status" value="1"/>
</dbReference>
<name>A0A835AEQ1_9POAL</name>
<dbReference type="SUPFAM" id="SSF49599">
    <property type="entry name" value="TRAF domain-like"/>
    <property type="match status" value="1"/>
</dbReference>
<dbReference type="InterPro" id="IPR002083">
    <property type="entry name" value="MATH/TRAF_dom"/>
</dbReference>
<dbReference type="SMART" id="SM00225">
    <property type="entry name" value="BTB"/>
    <property type="match status" value="1"/>
</dbReference>
<keyword evidence="6" id="KW-1185">Reference proteome</keyword>
<dbReference type="EMBL" id="JACEFO010002380">
    <property type="protein sequence ID" value="KAF8662689.1"/>
    <property type="molecule type" value="Genomic_DNA"/>
</dbReference>
<dbReference type="PANTHER" id="PTHR26379:SF474">
    <property type="entry name" value="OS08G0228200 PROTEIN"/>
    <property type="match status" value="1"/>
</dbReference>
<dbReference type="Proteomes" id="UP000636709">
    <property type="component" value="Unassembled WGS sequence"/>
</dbReference>
<evidence type="ECO:0008006" key="7">
    <source>
        <dbReference type="Google" id="ProtNLM"/>
    </source>
</evidence>
<evidence type="ECO:0000256" key="2">
    <source>
        <dbReference type="ARBA" id="ARBA00010846"/>
    </source>
</evidence>
<organism evidence="5 6">
    <name type="scientific">Digitaria exilis</name>
    <dbReference type="NCBI Taxonomy" id="1010633"/>
    <lineage>
        <taxon>Eukaryota</taxon>
        <taxon>Viridiplantae</taxon>
        <taxon>Streptophyta</taxon>
        <taxon>Embryophyta</taxon>
        <taxon>Tracheophyta</taxon>
        <taxon>Spermatophyta</taxon>
        <taxon>Magnoliopsida</taxon>
        <taxon>Liliopsida</taxon>
        <taxon>Poales</taxon>
        <taxon>Poaceae</taxon>
        <taxon>PACMAD clade</taxon>
        <taxon>Panicoideae</taxon>
        <taxon>Panicodae</taxon>
        <taxon>Paniceae</taxon>
        <taxon>Anthephorinae</taxon>
        <taxon>Digitaria</taxon>
    </lineage>
</organism>
<comment type="pathway">
    <text evidence="1">Protein modification; protein ubiquitination.</text>
</comment>
<dbReference type="Gene3D" id="3.30.710.10">
    <property type="entry name" value="Potassium Channel Kv1.1, Chain A"/>
    <property type="match status" value="1"/>
</dbReference>
<evidence type="ECO:0000313" key="5">
    <source>
        <dbReference type="EMBL" id="KAF8662689.1"/>
    </source>
</evidence>
<feature type="domain" description="BTB" evidence="3">
    <location>
        <begin position="123"/>
        <end position="190"/>
    </location>
</feature>
<dbReference type="Pfam" id="PF24570">
    <property type="entry name" value="BACK_BPM_SPOP"/>
    <property type="match status" value="1"/>
</dbReference>
<dbReference type="Gene3D" id="2.60.210.10">
    <property type="entry name" value="Apoptosis, Tumor Necrosis Factor Receptor Associated Protein 2, Chain A"/>
    <property type="match status" value="1"/>
</dbReference>
<dbReference type="AlphaFoldDB" id="A0A835AEQ1"/>
<evidence type="ECO:0000256" key="1">
    <source>
        <dbReference type="ARBA" id="ARBA00004906"/>
    </source>
</evidence>